<dbReference type="EnsemblFungi" id="MAPG_06366T0">
    <property type="protein sequence ID" value="MAPG_06366T0"/>
    <property type="gene ID" value="MAPG_06366"/>
</dbReference>
<evidence type="ECO:0000256" key="2">
    <source>
        <dbReference type="ARBA" id="ARBA00022630"/>
    </source>
</evidence>
<comment type="similarity">
    <text evidence="1">Belongs to the FAD-binding monooxygenase family.</text>
</comment>
<dbReference type="VEuPathDB" id="FungiDB:MAPG_06366"/>
<organism evidence="6 7">
    <name type="scientific">Magnaporthiopsis poae (strain ATCC 64411 / 73-15)</name>
    <name type="common">Kentucky bluegrass fungus</name>
    <name type="synonym">Magnaporthe poae</name>
    <dbReference type="NCBI Taxonomy" id="644358"/>
    <lineage>
        <taxon>Eukaryota</taxon>
        <taxon>Fungi</taxon>
        <taxon>Dikarya</taxon>
        <taxon>Ascomycota</taxon>
        <taxon>Pezizomycotina</taxon>
        <taxon>Sordariomycetes</taxon>
        <taxon>Sordariomycetidae</taxon>
        <taxon>Magnaporthales</taxon>
        <taxon>Magnaporthaceae</taxon>
        <taxon>Magnaporthiopsis</taxon>
    </lineage>
</organism>
<dbReference type="PANTHER" id="PTHR42877:SF7">
    <property type="entry name" value="FLAVIN-BINDING MONOOXYGENASE-RELATED"/>
    <property type="match status" value="1"/>
</dbReference>
<keyword evidence="3" id="KW-0274">FAD</keyword>
<dbReference type="InterPro" id="IPR036188">
    <property type="entry name" value="FAD/NAD-bd_sf"/>
</dbReference>
<gene>
    <name evidence="5" type="ORF">MAPG_06366</name>
</gene>
<evidence type="ECO:0000313" key="7">
    <source>
        <dbReference type="Proteomes" id="UP000011715"/>
    </source>
</evidence>
<dbReference type="OMA" id="MAPRWTH"/>
<evidence type="ECO:0008006" key="8">
    <source>
        <dbReference type="Google" id="ProtNLM"/>
    </source>
</evidence>
<dbReference type="InterPro" id="IPR051209">
    <property type="entry name" value="FAD-bind_Monooxygenase_sf"/>
</dbReference>
<accession>A0A0C4E1U5</accession>
<evidence type="ECO:0000313" key="6">
    <source>
        <dbReference type="EnsemblFungi" id="MAPG_06366T0"/>
    </source>
</evidence>
<evidence type="ECO:0000256" key="3">
    <source>
        <dbReference type="ARBA" id="ARBA00022827"/>
    </source>
</evidence>
<dbReference type="SUPFAM" id="SSF51905">
    <property type="entry name" value="FAD/NAD(P)-binding domain"/>
    <property type="match status" value="1"/>
</dbReference>
<reference evidence="6" key="4">
    <citation type="journal article" date="2015" name="G3 (Bethesda)">
        <title>Genome sequences of three phytopathogenic species of the Magnaporthaceae family of fungi.</title>
        <authorList>
            <person name="Okagaki L.H."/>
            <person name="Nunes C.C."/>
            <person name="Sailsbery J."/>
            <person name="Clay B."/>
            <person name="Brown D."/>
            <person name="John T."/>
            <person name="Oh Y."/>
            <person name="Young N."/>
            <person name="Fitzgerald M."/>
            <person name="Haas B.J."/>
            <person name="Zeng Q."/>
            <person name="Young S."/>
            <person name="Adiconis X."/>
            <person name="Fan L."/>
            <person name="Levin J.Z."/>
            <person name="Mitchell T.K."/>
            <person name="Okubara P.A."/>
            <person name="Farman M.L."/>
            <person name="Kohn L.M."/>
            <person name="Birren B."/>
            <person name="Ma L.-J."/>
            <person name="Dean R.A."/>
        </authorList>
    </citation>
    <scope>NUCLEOTIDE SEQUENCE</scope>
    <source>
        <strain evidence="6">ATCC 64411 / 73-15</strain>
    </source>
</reference>
<evidence type="ECO:0000256" key="4">
    <source>
        <dbReference type="ARBA" id="ARBA00023002"/>
    </source>
</evidence>
<dbReference type="AlphaFoldDB" id="A0A0C4E1U5"/>
<dbReference type="Gene3D" id="3.50.50.60">
    <property type="entry name" value="FAD/NAD(P)-binding domain"/>
    <property type="match status" value="1"/>
</dbReference>
<protein>
    <recommendedName>
        <fullName evidence="8">4-hydroxyacetophenone monooxygenase</fullName>
    </recommendedName>
</protein>
<dbReference type="eggNOG" id="KOG1399">
    <property type="taxonomic scope" value="Eukaryota"/>
</dbReference>
<dbReference type="GO" id="GO:0004499">
    <property type="term" value="F:N,N-dimethylaniline monooxygenase activity"/>
    <property type="evidence" value="ECO:0007669"/>
    <property type="project" value="InterPro"/>
</dbReference>
<dbReference type="InterPro" id="IPR020946">
    <property type="entry name" value="Flavin_mOase-like"/>
</dbReference>
<evidence type="ECO:0000313" key="5">
    <source>
        <dbReference type="EMBL" id="KLU87366.1"/>
    </source>
</evidence>
<keyword evidence="4" id="KW-0560">Oxidoreductase</keyword>
<dbReference type="GO" id="GO:0050661">
    <property type="term" value="F:NADP binding"/>
    <property type="evidence" value="ECO:0007669"/>
    <property type="project" value="InterPro"/>
</dbReference>
<dbReference type="PRINTS" id="PR00469">
    <property type="entry name" value="PNDRDTASEII"/>
</dbReference>
<name>A0A0C4E1U5_MAGP6</name>
<dbReference type="GO" id="GO:0050660">
    <property type="term" value="F:flavin adenine dinucleotide binding"/>
    <property type="evidence" value="ECO:0007669"/>
    <property type="project" value="InterPro"/>
</dbReference>
<dbReference type="Pfam" id="PF00743">
    <property type="entry name" value="FMO-like"/>
    <property type="match status" value="1"/>
</dbReference>
<sequence length="344" mass="38590">MGSQFPNAFTLKEAPVENLRPLKVRVIGAGFSGILAAIRIPEKLRNIDLAVYEKSDGIGGVWWLNKYPGIACDIPSHSYQYTFAPNKDWSNLYAPGQEIQKYLQDVAERFGATRFIKTAHEVKECVWDAAKRKWIIDVVRLQTGETFREEADILISARGQLNDIAWPQIPGLDKFKGKLLHSGDWDTTYDFKNKKIGIIGNGSSAIQILPNLRRAEGVSITMFARSKTWIAPSFGIDAMAALGKSNGTTEFTEEMRELFAKDPEAWFKFRKGIEDGGNLIHDSMMTGTQMLQDFRDGMTALMRERLAKKPELFERVIAGFSPGCRRLTPGPGFLEALTEDTCRS</sequence>
<proteinExistence type="inferred from homology"/>
<dbReference type="EMBL" id="GL876970">
    <property type="protein sequence ID" value="KLU87366.1"/>
    <property type="molecule type" value="Genomic_DNA"/>
</dbReference>
<reference evidence="7" key="1">
    <citation type="submission" date="2010-05" db="EMBL/GenBank/DDBJ databases">
        <title>The genome sequence of Magnaporthe poae strain ATCC 64411.</title>
        <authorList>
            <person name="Ma L.-J."/>
            <person name="Dead R."/>
            <person name="Young S."/>
            <person name="Zeng Q."/>
            <person name="Koehrsen M."/>
            <person name="Alvarado L."/>
            <person name="Berlin A."/>
            <person name="Chapman S.B."/>
            <person name="Chen Z."/>
            <person name="Freedman E."/>
            <person name="Gellesch M."/>
            <person name="Goldberg J."/>
            <person name="Griggs A."/>
            <person name="Gujja S."/>
            <person name="Heilman E.R."/>
            <person name="Heiman D."/>
            <person name="Hepburn T."/>
            <person name="Howarth C."/>
            <person name="Jen D."/>
            <person name="Larson L."/>
            <person name="Mehta T."/>
            <person name="Neiman D."/>
            <person name="Pearson M."/>
            <person name="Roberts A."/>
            <person name="Saif S."/>
            <person name="Shea T."/>
            <person name="Shenoy N."/>
            <person name="Sisk P."/>
            <person name="Stolte C."/>
            <person name="Sykes S."/>
            <person name="Walk T."/>
            <person name="White J."/>
            <person name="Yandava C."/>
            <person name="Haas B."/>
            <person name="Nusbaum C."/>
            <person name="Birren B."/>
        </authorList>
    </citation>
    <scope>NUCLEOTIDE SEQUENCE [LARGE SCALE GENOMIC DNA]</scope>
    <source>
        <strain evidence="7">ATCC 64411 / 73-15</strain>
    </source>
</reference>
<dbReference type="Proteomes" id="UP000011715">
    <property type="component" value="Unassembled WGS sequence"/>
</dbReference>
<dbReference type="PANTHER" id="PTHR42877">
    <property type="entry name" value="L-ORNITHINE N(5)-MONOOXYGENASE-RELATED"/>
    <property type="match status" value="1"/>
</dbReference>
<reference evidence="5" key="3">
    <citation type="submission" date="2011-03" db="EMBL/GenBank/DDBJ databases">
        <title>Annotation of Magnaporthe poae ATCC 64411.</title>
        <authorList>
            <person name="Ma L.-J."/>
            <person name="Dead R."/>
            <person name="Young S.K."/>
            <person name="Zeng Q."/>
            <person name="Gargeya S."/>
            <person name="Fitzgerald M."/>
            <person name="Haas B."/>
            <person name="Abouelleil A."/>
            <person name="Alvarado L."/>
            <person name="Arachchi H.M."/>
            <person name="Berlin A."/>
            <person name="Brown A."/>
            <person name="Chapman S.B."/>
            <person name="Chen Z."/>
            <person name="Dunbar C."/>
            <person name="Freedman E."/>
            <person name="Gearin G."/>
            <person name="Gellesch M."/>
            <person name="Goldberg J."/>
            <person name="Griggs A."/>
            <person name="Gujja S."/>
            <person name="Heiman D."/>
            <person name="Howarth C."/>
            <person name="Larson L."/>
            <person name="Lui A."/>
            <person name="MacDonald P.J.P."/>
            <person name="Mehta T."/>
            <person name="Montmayeur A."/>
            <person name="Murphy C."/>
            <person name="Neiman D."/>
            <person name="Pearson M."/>
            <person name="Priest M."/>
            <person name="Roberts A."/>
            <person name="Saif S."/>
            <person name="Shea T."/>
            <person name="Shenoy N."/>
            <person name="Sisk P."/>
            <person name="Stolte C."/>
            <person name="Sykes S."/>
            <person name="Yandava C."/>
            <person name="Wortman J."/>
            <person name="Nusbaum C."/>
            <person name="Birren B."/>
        </authorList>
    </citation>
    <scope>NUCLEOTIDE SEQUENCE</scope>
    <source>
        <strain evidence="5">ATCC 64411</strain>
    </source>
</reference>
<keyword evidence="7" id="KW-1185">Reference proteome</keyword>
<reference evidence="5" key="2">
    <citation type="submission" date="2010-05" db="EMBL/GenBank/DDBJ databases">
        <title>The Genome Sequence of Magnaporthe poae strain ATCC 64411.</title>
        <authorList>
            <consortium name="The Broad Institute Genome Sequencing Platform"/>
            <consortium name="Broad Institute Genome Sequencing Center for Infectious Disease"/>
            <person name="Ma L.-J."/>
            <person name="Dead R."/>
            <person name="Young S."/>
            <person name="Zeng Q."/>
            <person name="Koehrsen M."/>
            <person name="Alvarado L."/>
            <person name="Berlin A."/>
            <person name="Chapman S.B."/>
            <person name="Chen Z."/>
            <person name="Freedman E."/>
            <person name="Gellesch M."/>
            <person name="Goldberg J."/>
            <person name="Griggs A."/>
            <person name="Gujja S."/>
            <person name="Heilman E.R."/>
            <person name="Heiman D."/>
            <person name="Hepburn T."/>
            <person name="Howarth C."/>
            <person name="Jen D."/>
            <person name="Larson L."/>
            <person name="Mehta T."/>
            <person name="Neiman D."/>
            <person name="Pearson M."/>
            <person name="Roberts A."/>
            <person name="Saif S."/>
            <person name="Shea T."/>
            <person name="Shenoy N."/>
            <person name="Sisk P."/>
            <person name="Stolte C."/>
            <person name="Sykes S."/>
            <person name="Walk T."/>
            <person name="White J."/>
            <person name="Yandava C."/>
            <person name="Haas B."/>
            <person name="Nusbaum C."/>
            <person name="Birren B."/>
        </authorList>
    </citation>
    <scope>NUCLEOTIDE SEQUENCE</scope>
    <source>
        <strain evidence="5">ATCC 64411</strain>
    </source>
</reference>
<evidence type="ECO:0000256" key="1">
    <source>
        <dbReference type="ARBA" id="ARBA00010139"/>
    </source>
</evidence>
<dbReference type="EMBL" id="ADBL01001542">
    <property type="status" value="NOT_ANNOTATED_CDS"/>
    <property type="molecule type" value="Genomic_DNA"/>
</dbReference>
<dbReference type="OrthoDB" id="74360at2759"/>
<keyword evidence="2" id="KW-0285">Flavoprotein</keyword>
<reference evidence="6" key="5">
    <citation type="submission" date="2015-06" db="UniProtKB">
        <authorList>
            <consortium name="EnsemblFungi"/>
        </authorList>
    </citation>
    <scope>IDENTIFICATION</scope>
    <source>
        <strain evidence="6">ATCC 64411</strain>
    </source>
</reference>